<dbReference type="SUPFAM" id="SSF46626">
    <property type="entry name" value="Cytochrome c"/>
    <property type="match status" value="1"/>
</dbReference>
<protein>
    <submittedName>
        <fullName evidence="1">Cytochrome-c oxidase</fullName>
    </submittedName>
</protein>
<proteinExistence type="predicted"/>
<evidence type="ECO:0000313" key="1">
    <source>
        <dbReference type="EMBL" id="OOH73641.1"/>
    </source>
</evidence>
<feature type="non-terminal residue" evidence="1">
    <location>
        <position position="1"/>
    </location>
</feature>
<dbReference type="Proteomes" id="UP000188586">
    <property type="component" value="Unassembled WGS sequence"/>
</dbReference>
<comment type="caution">
    <text evidence="1">The sequence shown here is derived from an EMBL/GenBank/DDBJ whole genome shotgun (WGS) entry which is preliminary data.</text>
</comment>
<dbReference type="Gene3D" id="1.10.760.10">
    <property type="entry name" value="Cytochrome c-like domain"/>
    <property type="match status" value="1"/>
</dbReference>
<sequence>PRAVQPKSMMPAFNYLRKKDLDALADYMASLK</sequence>
<gene>
    <name evidence="1" type="ORF">BOX24_03155</name>
</gene>
<name>A0A1V3SX39_9BACT</name>
<dbReference type="AlphaFoldDB" id="A0A1V3SX39"/>
<accession>A0A1V3SX39</accession>
<evidence type="ECO:0000313" key="2">
    <source>
        <dbReference type="Proteomes" id="UP000188586"/>
    </source>
</evidence>
<dbReference type="EMBL" id="MPOJ01000007">
    <property type="protein sequence ID" value="OOH73641.1"/>
    <property type="molecule type" value="Genomic_DNA"/>
</dbReference>
<dbReference type="GO" id="GO:0009055">
    <property type="term" value="F:electron transfer activity"/>
    <property type="evidence" value="ECO:0007669"/>
    <property type="project" value="InterPro"/>
</dbReference>
<dbReference type="InterPro" id="IPR036909">
    <property type="entry name" value="Cyt_c-like_dom_sf"/>
</dbReference>
<organism evidence="1 2">
    <name type="scientific">Leptospirillum ferriphilum</name>
    <dbReference type="NCBI Taxonomy" id="178606"/>
    <lineage>
        <taxon>Bacteria</taxon>
        <taxon>Pseudomonadati</taxon>
        <taxon>Nitrospirota</taxon>
        <taxon>Nitrospiria</taxon>
        <taxon>Nitrospirales</taxon>
        <taxon>Nitrospiraceae</taxon>
        <taxon>Leptospirillum</taxon>
    </lineage>
</organism>
<dbReference type="GO" id="GO:0020037">
    <property type="term" value="F:heme binding"/>
    <property type="evidence" value="ECO:0007669"/>
    <property type="project" value="InterPro"/>
</dbReference>
<reference evidence="1 2" key="1">
    <citation type="submission" date="2016-11" db="EMBL/GenBank/DDBJ databases">
        <title>Comparative genomics of co-occurring bacteria in distinct bioleaching systems unravels niche-specific adaptation.</title>
        <authorList>
            <person name="Zhang X."/>
            <person name="Liu X."/>
            <person name="Yin H."/>
        </authorList>
    </citation>
    <scope>NUCLEOTIDE SEQUENCE [LARGE SCALE GENOMIC DNA]</scope>
    <source>
        <strain evidence="1 2">DX</strain>
    </source>
</reference>